<dbReference type="WBParaSite" id="BXY_1660600.1">
    <property type="protein sequence ID" value="BXY_1660600.1"/>
    <property type="gene ID" value="BXY_1660600"/>
</dbReference>
<dbReference type="PANTHER" id="PTHR24198">
    <property type="entry name" value="ANKYRIN REPEAT AND PROTEIN KINASE DOMAIN-CONTAINING PROTEIN"/>
    <property type="match status" value="1"/>
</dbReference>
<keyword evidence="2 3" id="KW-0040">ANK repeat</keyword>
<dbReference type="PANTHER" id="PTHR24198:SF165">
    <property type="entry name" value="ANKYRIN REPEAT-CONTAINING PROTEIN-RELATED"/>
    <property type="match status" value="1"/>
</dbReference>
<dbReference type="Proteomes" id="UP000582659">
    <property type="component" value="Unassembled WGS sequence"/>
</dbReference>
<evidence type="ECO:0000313" key="6">
    <source>
        <dbReference type="Proteomes" id="UP000095284"/>
    </source>
</evidence>
<dbReference type="Proteomes" id="UP000659654">
    <property type="component" value="Unassembled WGS sequence"/>
</dbReference>
<keyword evidence="7" id="KW-1185">Reference proteome</keyword>
<reference evidence="5" key="2">
    <citation type="submission" date="2020-08" db="EMBL/GenBank/DDBJ databases">
        <authorList>
            <person name="Kikuchi T."/>
        </authorList>
    </citation>
    <scope>NUCLEOTIDE SEQUENCE</scope>
    <source>
        <strain evidence="4">Ka4C1</strain>
    </source>
</reference>
<dbReference type="SUPFAM" id="SSF48403">
    <property type="entry name" value="Ankyrin repeat"/>
    <property type="match status" value="1"/>
</dbReference>
<dbReference type="SMART" id="SM00248">
    <property type="entry name" value="ANK"/>
    <property type="match status" value="4"/>
</dbReference>
<dbReference type="EMBL" id="CAJFDI010000003">
    <property type="protein sequence ID" value="CAD5220938.1"/>
    <property type="molecule type" value="Genomic_DNA"/>
</dbReference>
<evidence type="ECO:0000313" key="4">
    <source>
        <dbReference type="EMBL" id="CAD5220938.1"/>
    </source>
</evidence>
<dbReference type="Gene3D" id="1.25.40.20">
    <property type="entry name" value="Ankyrin repeat-containing domain"/>
    <property type="match status" value="1"/>
</dbReference>
<dbReference type="Proteomes" id="UP000095284">
    <property type="component" value="Unplaced"/>
</dbReference>
<dbReference type="Pfam" id="PF12796">
    <property type="entry name" value="Ank_2"/>
    <property type="match status" value="1"/>
</dbReference>
<proteinExistence type="predicted"/>
<sequence length="337" mass="37866">MAALSSSKLDELGRAISVEEFVKLIDLQLPYNVEHLKLSEFIKYDYGNLMLLDFTESQADYLIEVFDQVLKHKEKKQNPSMNFVNKFCNALRINKDRVDKHESIMKKKKREDYFGSVITDLQSRLRHYVPNEIQIGEEEGFSLVSAVITGHQECIEKMIKMDPKAVNRANSKGWTPLMYSLAQGCSDGTTTLLRAGADPKTTNKDGMNALGLGASYGHRSTLRNFLRFCREKNGSAASKMMINEPDKKGRIALHYAAENRQWEACEVLLNFGADPNLKDKEGNTPMLIACKGKNSATVRAIFTKGGNPEIANNQGETGASLLGEKRRYLIEDDKNSK</sequence>
<evidence type="ECO:0000313" key="8">
    <source>
        <dbReference type="WBParaSite" id="BXY_1660600.1"/>
    </source>
</evidence>
<evidence type="ECO:0000256" key="2">
    <source>
        <dbReference type="ARBA" id="ARBA00023043"/>
    </source>
</evidence>
<dbReference type="SMR" id="A0A1I7SU84"/>
<evidence type="ECO:0000313" key="5">
    <source>
        <dbReference type="EMBL" id="CAG9107450.1"/>
    </source>
</evidence>
<keyword evidence="1" id="KW-0677">Repeat</keyword>
<dbReference type="eggNOG" id="KOG0504">
    <property type="taxonomic scope" value="Eukaryota"/>
</dbReference>
<evidence type="ECO:0000256" key="1">
    <source>
        <dbReference type="ARBA" id="ARBA00022737"/>
    </source>
</evidence>
<dbReference type="AlphaFoldDB" id="A0A1I7SU84"/>
<gene>
    <name evidence="4" type="ORF">BXYJ_LOCUS6428</name>
</gene>
<evidence type="ECO:0000313" key="7">
    <source>
        <dbReference type="Proteomes" id="UP000659654"/>
    </source>
</evidence>
<organism evidence="6 8">
    <name type="scientific">Bursaphelenchus xylophilus</name>
    <name type="common">Pinewood nematode worm</name>
    <name type="synonym">Aphelenchoides xylophilus</name>
    <dbReference type="NCBI Taxonomy" id="6326"/>
    <lineage>
        <taxon>Eukaryota</taxon>
        <taxon>Metazoa</taxon>
        <taxon>Ecdysozoa</taxon>
        <taxon>Nematoda</taxon>
        <taxon>Chromadorea</taxon>
        <taxon>Rhabditida</taxon>
        <taxon>Tylenchina</taxon>
        <taxon>Tylenchomorpha</taxon>
        <taxon>Aphelenchoidea</taxon>
        <taxon>Aphelenchoididae</taxon>
        <taxon>Bursaphelenchus</taxon>
    </lineage>
</organism>
<name>A0A1I7SU84_BURXY</name>
<dbReference type="EMBL" id="CAJFCV020000003">
    <property type="protein sequence ID" value="CAG9107450.1"/>
    <property type="molecule type" value="Genomic_DNA"/>
</dbReference>
<feature type="repeat" description="ANK" evidence="3">
    <location>
        <begin position="248"/>
        <end position="280"/>
    </location>
</feature>
<accession>A0A1I7SU84</accession>
<protein>
    <submittedName>
        <fullName evidence="4">(pine wood nematode) hypothetical protein</fullName>
    </submittedName>
</protein>
<feature type="repeat" description="ANK" evidence="3">
    <location>
        <begin position="172"/>
        <end position="204"/>
    </location>
</feature>
<reference evidence="8" key="1">
    <citation type="submission" date="2016-11" db="UniProtKB">
        <authorList>
            <consortium name="WormBaseParasite"/>
        </authorList>
    </citation>
    <scope>IDENTIFICATION</scope>
</reference>
<dbReference type="PROSITE" id="PS50297">
    <property type="entry name" value="ANK_REP_REGION"/>
    <property type="match status" value="1"/>
</dbReference>
<dbReference type="InterPro" id="IPR002110">
    <property type="entry name" value="Ankyrin_rpt"/>
</dbReference>
<evidence type="ECO:0000256" key="3">
    <source>
        <dbReference type="PROSITE-ProRule" id="PRU00023"/>
    </source>
</evidence>
<dbReference type="InterPro" id="IPR036770">
    <property type="entry name" value="Ankyrin_rpt-contain_sf"/>
</dbReference>
<dbReference type="OrthoDB" id="20872at2759"/>
<feature type="repeat" description="ANK" evidence="3">
    <location>
        <begin position="281"/>
        <end position="313"/>
    </location>
</feature>
<dbReference type="PROSITE" id="PS50088">
    <property type="entry name" value="ANK_REPEAT"/>
    <property type="match status" value="3"/>
</dbReference>